<dbReference type="EMBL" id="GBXM01071788">
    <property type="protein sequence ID" value="JAH36789.1"/>
    <property type="molecule type" value="Transcribed_RNA"/>
</dbReference>
<organism evidence="2">
    <name type="scientific">Anguilla anguilla</name>
    <name type="common">European freshwater eel</name>
    <name type="synonym">Muraena anguilla</name>
    <dbReference type="NCBI Taxonomy" id="7936"/>
    <lineage>
        <taxon>Eukaryota</taxon>
        <taxon>Metazoa</taxon>
        <taxon>Chordata</taxon>
        <taxon>Craniata</taxon>
        <taxon>Vertebrata</taxon>
        <taxon>Euteleostomi</taxon>
        <taxon>Actinopterygii</taxon>
        <taxon>Neopterygii</taxon>
        <taxon>Teleostei</taxon>
        <taxon>Anguilliformes</taxon>
        <taxon>Anguillidae</taxon>
        <taxon>Anguilla</taxon>
    </lineage>
</organism>
<dbReference type="AlphaFoldDB" id="A0A0E9SRE2"/>
<feature type="region of interest" description="Disordered" evidence="1">
    <location>
        <begin position="1"/>
        <end position="33"/>
    </location>
</feature>
<proteinExistence type="predicted"/>
<accession>A0A0E9SRE2</accession>
<evidence type="ECO:0000256" key="1">
    <source>
        <dbReference type="SAM" id="MobiDB-lite"/>
    </source>
</evidence>
<sequence>MLLKSNLIPAHTRHREQDGSHVETHASLLQGTI</sequence>
<reference evidence="2" key="2">
    <citation type="journal article" date="2015" name="Fish Shellfish Immunol.">
        <title>Early steps in the European eel (Anguilla anguilla)-Vibrio vulnificus interaction in the gills: Role of the RtxA13 toxin.</title>
        <authorList>
            <person name="Callol A."/>
            <person name="Pajuelo D."/>
            <person name="Ebbesson L."/>
            <person name="Teles M."/>
            <person name="MacKenzie S."/>
            <person name="Amaro C."/>
        </authorList>
    </citation>
    <scope>NUCLEOTIDE SEQUENCE</scope>
</reference>
<reference evidence="2" key="1">
    <citation type="submission" date="2014-11" db="EMBL/GenBank/DDBJ databases">
        <authorList>
            <person name="Amaro Gonzalez C."/>
        </authorList>
    </citation>
    <scope>NUCLEOTIDE SEQUENCE</scope>
</reference>
<name>A0A0E9SRE2_ANGAN</name>
<evidence type="ECO:0000313" key="2">
    <source>
        <dbReference type="EMBL" id="JAH43871.1"/>
    </source>
</evidence>
<protein>
    <submittedName>
        <fullName evidence="2">Uncharacterized protein</fullName>
    </submittedName>
</protein>
<dbReference type="EMBL" id="GBXM01083269">
    <property type="protein sequence ID" value="JAH25308.1"/>
    <property type="molecule type" value="Transcribed_RNA"/>
</dbReference>
<dbReference type="EMBL" id="GBXM01064706">
    <property type="protein sequence ID" value="JAH43871.1"/>
    <property type="molecule type" value="Transcribed_RNA"/>
</dbReference>
<feature type="compositionally biased region" description="Basic and acidic residues" evidence="1">
    <location>
        <begin position="15"/>
        <end position="24"/>
    </location>
</feature>